<keyword evidence="2" id="KW-1185">Reference proteome</keyword>
<evidence type="ECO:0000313" key="2">
    <source>
        <dbReference type="Proteomes" id="UP000595636"/>
    </source>
</evidence>
<organism evidence="1 2">
    <name type="scientific">Streptomyces liliifuscus</name>
    <dbReference type="NCBI Taxonomy" id="2797636"/>
    <lineage>
        <taxon>Bacteria</taxon>
        <taxon>Bacillati</taxon>
        <taxon>Actinomycetota</taxon>
        <taxon>Actinomycetes</taxon>
        <taxon>Kitasatosporales</taxon>
        <taxon>Streptomycetaceae</taxon>
        <taxon>Streptomyces</taxon>
    </lineage>
</organism>
<dbReference type="EMBL" id="CP066831">
    <property type="protein sequence ID" value="QQM45179.1"/>
    <property type="molecule type" value="Genomic_DNA"/>
</dbReference>
<gene>
    <name evidence="1" type="ORF">JEQ17_41110</name>
</gene>
<dbReference type="RefSeq" id="WP_200399988.1">
    <property type="nucleotide sequence ID" value="NZ_CP066831.1"/>
</dbReference>
<name>A0A7T7RFY7_9ACTN</name>
<dbReference type="Proteomes" id="UP000595636">
    <property type="component" value="Chromosome"/>
</dbReference>
<reference evidence="1 2" key="1">
    <citation type="submission" date="2020-12" db="EMBL/GenBank/DDBJ databases">
        <title>A novel species.</title>
        <authorList>
            <person name="Li K."/>
        </authorList>
    </citation>
    <scope>NUCLEOTIDE SEQUENCE [LARGE SCALE GENOMIC DNA]</scope>
    <source>
        <strain evidence="1 2">ZYC-3</strain>
    </source>
</reference>
<dbReference type="AlphaFoldDB" id="A0A7T7RFY7"/>
<accession>A0A7T7RFY7</accession>
<protein>
    <submittedName>
        <fullName evidence="1">Uncharacterized protein</fullName>
    </submittedName>
</protein>
<proteinExistence type="predicted"/>
<evidence type="ECO:0000313" key="1">
    <source>
        <dbReference type="EMBL" id="QQM45179.1"/>
    </source>
</evidence>
<sequence>MTPDQAAIVDFLRRQYADSVDLARRMENLAATGQIPGLDVPPGQAANFGRVHAAETRVRFLDETVAPYLGTAGPTGRIADMQLRLLAWEHAGVRGYDEAWRP</sequence>
<dbReference type="KEGG" id="slf:JEQ17_41110"/>